<reference evidence="2 3" key="1">
    <citation type="journal article" date="2018" name="Front. Plant Sci.">
        <title>Red Clover (Trifolium pratense) and Zigzag Clover (T. medium) - A Picture of Genomic Similarities and Differences.</title>
        <authorList>
            <person name="Dluhosova J."/>
            <person name="Istvanek J."/>
            <person name="Nedelnik J."/>
            <person name="Repkova J."/>
        </authorList>
    </citation>
    <scope>NUCLEOTIDE SEQUENCE [LARGE SCALE GENOMIC DNA]</scope>
    <source>
        <strain evidence="3">cv. 10/8</strain>
        <tissue evidence="2">Leaf</tissue>
    </source>
</reference>
<organism evidence="2 3">
    <name type="scientific">Trifolium medium</name>
    <dbReference type="NCBI Taxonomy" id="97028"/>
    <lineage>
        <taxon>Eukaryota</taxon>
        <taxon>Viridiplantae</taxon>
        <taxon>Streptophyta</taxon>
        <taxon>Embryophyta</taxon>
        <taxon>Tracheophyta</taxon>
        <taxon>Spermatophyta</taxon>
        <taxon>Magnoliopsida</taxon>
        <taxon>eudicotyledons</taxon>
        <taxon>Gunneridae</taxon>
        <taxon>Pentapetalae</taxon>
        <taxon>rosids</taxon>
        <taxon>fabids</taxon>
        <taxon>Fabales</taxon>
        <taxon>Fabaceae</taxon>
        <taxon>Papilionoideae</taxon>
        <taxon>50 kb inversion clade</taxon>
        <taxon>NPAAA clade</taxon>
        <taxon>Hologalegina</taxon>
        <taxon>IRL clade</taxon>
        <taxon>Trifolieae</taxon>
        <taxon>Trifolium</taxon>
    </lineage>
</organism>
<accession>A0A392QYA5</accession>
<dbReference type="EMBL" id="LXQA010166245">
    <property type="protein sequence ID" value="MCI28506.1"/>
    <property type="molecule type" value="Genomic_DNA"/>
</dbReference>
<feature type="non-terminal residue" evidence="2">
    <location>
        <position position="168"/>
    </location>
</feature>
<proteinExistence type="predicted"/>
<keyword evidence="3" id="KW-1185">Reference proteome</keyword>
<evidence type="ECO:0000313" key="2">
    <source>
        <dbReference type="EMBL" id="MCI28506.1"/>
    </source>
</evidence>
<dbReference type="Proteomes" id="UP000265520">
    <property type="component" value="Unassembled WGS sequence"/>
</dbReference>
<evidence type="ECO:0000256" key="1">
    <source>
        <dbReference type="SAM" id="MobiDB-lite"/>
    </source>
</evidence>
<protein>
    <submittedName>
        <fullName evidence="2">Retrovirus-related pol polyprotein from transposon TNT 1-94</fullName>
    </submittedName>
</protein>
<evidence type="ECO:0000313" key="3">
    <source>
        <dbReference type="Proteomes" id="UP000265520"/>
    </source>
</evidence>
<feature type="region of interest" description="Disordered" evidence="1">
    <location>
        <begin position="1"/>
        <end position="50"/>
    </location>
</feature>
<comment type="caution">
    <text evidence="2">The sequence shown here is derived from an EMBL/GenBank/DDBJ whole genome shotgun (WGS) entry which is preliminary data.</text>
</comment>
<dbReference type="AlphaFoldDB" id="A0A392QYA5"/>
<sequence>HIDTNLDIVSPTSNPDTDNTAHHDQSTPSPVDSPVPSSPPVLTHAPKPNRIKHMPSYMSDYVCNSSDSSAQASSTGTFYPISSFHYFAQLSSSHRVFTMSLTQDTEPKTYTEACKSEHWIQAMNSELEALARTGTWKIIDLPPNVKPIGSKWVYKIKHKSDGSIERYK</sequence>
<feature type="non-terminal residue" evidence="2">
    <location>
        <position position="1"/>
    </location>
</feature>
<name>A0A392QYA5_9FABA</name>